<evidence type="ECO:0000313" key="3">
    <source>
        <dbReference type="Proteomes" id="UP000250266"/>
    </source>
</evidence>
<evidence type="ECO:0000313" key="2">
    <source>
        <dbReference type="EMBL" id="OCK76634.1"/>
    </source>
</evidence>
<keyword evidence="3" id="KW-1185">Reference proteome</keyword>
<dbReference type="AlphaFoldDB" id="A0A8E2JBP7"/>
<feature type="compositionally biased region" description="Polar residues" evidence="1">
    <location>
        <begin position="128"/>
        <end position="141"/>
    </location>
</feature>
<name>A0A8E2JBP7_9PEZI</name>
<proteinExistence type="predicted"/>
<accession>A0A8E2JBP7</accession>
<sequence>MESDRDKQVDGRRDIKSKHVLFLAMKMGYLALSVSDVVSASEDSAMMGGDEGDACDGIRRRIVGLSNIPHHRRVYFSNLIPIAQWGTQWDTRWLRKTLKKEIILNRNSKVHASTDCALNPLDPKSNYKKQNGPSVNPPTKTRQSRYLRHRKKR</sequence>
<gene>
    <name evidence="2" type="ORF">K432DRAFT_445888</name>
</gene>
<protein>
    <submittedName>
        <fullName evidence="2">Uncharacterized protein</fullName>
    </submittedName>
</protein>
<dbReference type="Proteomes" id="UP000250266">
    <property type="component" value="Unassembled WGS sequence"/>
</dbReference>
<evidence type="ECO:0000256" key="1">
    <source>
        <dbReference type="SAM" id="MobiDB-lite"/>
    </source>
</evidence>
<feature type="compositionally biased region" description="Basic residues" evidence="1">
    <location>
        <begin position="142"/>
        <end position="153"/>
    </location>
</feature>
<organism evidence="2 3">
    <name type="scientific">Lepidopterella palustris CBS 459.81</name>
    <dbReference type="NCBI Taxonomy" id="1314670"/>
    <lineage>
        <taxon>Eukaryota</taxon>
        <taxon>Fungi</taxon>
        <taxon>Dikarya</taxon>
        <taxon>Ascomycota</taxon>
        <taxon>Pezizomycotina</taxon>
        <taxon>Dothideomycetes</taxon>
        <taxon>Pleosporomycetidae</taxon>
        <taxon>Mytilinidiales</taxon>
        <taxon>Argynnaceae</taxon>
        <taxon>Lepidopterella</taxon>
    </lineage>
</organism>
<reference evidence="2 3" key="1">
    <citation type="journal article" date="2016" name="Nat. Commun.">
        <title>Ectomycorrhizal ecology is imprinted in the genome of the dominant symbiotic fungus Cenococcum geophilum.</title>
        <authorList>
            <consortium name="DOE Joint Genome Institute"/>
            <person name="Peter M."/>
            <person name="Kohler A."/>
            <person name="Ohm R.A."/>
            <person name="Kuo A."/>
            <person name="Krutzmann J."/>
            <person name="Morin E."/>
            <person name="Arend M."/>
            <person name="Barry K.W."/>
            <person name="Binder M."/>
            <person name="Choi C."/>
            <person name="Clum A."/>
            <person name="Copeland A."/>
            <person name="Grisel N."/>
            <person name="Haridas S."/>
            <person name="Kipfer T."/>
            <person name="LaButti K."/>
            <person name="Lindquist E."/>
            <person name="Lipzen A."/>
            <person name="Maire R."/>
            <person name="Meier B."/>
            <person name="Mihaltcheva S."/>
            <person name="Molinier V."/>
            <person name="Murat C."/>
            <person name="Poggeler S."/>
            <person name="Quandt C.A."/>
            <person name="Sperisen C."/>
            <person name="Tritt A."/>
            <person name="Tisserant E."/>
            <person name="Crous P.W."/>
            <person name="Henrissat B."/>
            <person name="Nehls U."/>
            <person name="Egli S."/>
            <person name="Spatafora J.W."/>
            <person name="Grigoriev I.V."/>
            <person name="Martin F.M."/>
        </authorList>
    </citation>
    <scope>NUCLEOTIDE SEQUENCE [LARGE SCALE GENOMIC DNA]</scope>
    <source>
        <strain evidence="2 3">CBS 459.81</strain>
    </source>
</reference>
<dbReference type="EMBL" id="KV745193">
    <property type="protein sequence ID" value="OCK76634.1"/>
    <property type="molecule type" value="Genomic_DNA"/>
</dbReference>
<feature type="region of interest" description="Disordered" evidence="1">
    <location>
        <begin position="115"/>
        <end position="153"/>
    </location>
</feature>